<proteinExistence type="predicted"/>
<organism evidence="1 2">
    <name type="scientific">Amedibacillus dolichus</name>
    <dbReference type="NCBI Taxonomy" id="31971"/>
    <lineage>
        <taxon>Bacteria</taxon>
        <taxon>Bacillati</taxon>
        <taxon>Bacillota</taxon>
        <taxon>Erysipelotrichia</taxon>
        <taxon>Erysipelotrichales</taxon>
        <taxon>Erysipelotrichaceae</taxon>
        <taxon>Amedibacillus</taxon>
    </lineage>
</organism>
<name>A0ABT7UCP8_9FIRM</name>
<dbReference type="Proteomes" id="UP001529340">
    <property type="component" value="Unassembled WGS sequence"/>
</dbReference>
<dbReference type="NCBIfam" id="TIGR03581">
    <property type="entry name" value="EF_0839"/>
    <property type="match status" value="1"/>
</dbReference>
<comment type="caution">
    <text evidence="1">The sequence shown here is derived from an EMBL/GenBank/DDBJ whole genome shotgun (WGS) entry which is preliminary data.</text>
</comment>
<protein>
    <submittedName>
        <fullName evidence="1">KDGP aldolase</fullName>
    </submittedName>
</protein>
<keyword evidence="2" id="KW-1185">Reference proteome</keyword>
<dbReference type="RefSeq" id="WP_289607847.1">
    <property type="nucleotide sequence ID" value="NZ_JAUDCG010000027.1"/>
</dbReference>
<sequence>MNYYKDRVCLNVLAGSHQNAEECYAAADRQAVIGVLSSNYATVEEAVRDMKSYGERTEGNISVGLGGGNPMQWKAVADISRALSASHFNQVFSAVGYTRACVIDPNAHINALVSPSGTPGLVKISTGPLSQHAPDAVIPVETAIAMVKEMGGNALKLFPIHGLQCREELLAVAKACAKEHFILEPTGGIRLENFEELMRLLLDTGVPKIIPHVYSSIIDPATNQTRVDDVKELSRIIHRLL</sequence>
<reference evidence="1" key="1">
    <citation type="submission" date="2023-06" db="EMBL/GenBank/DDBJ databases">
        <title>Identification and characterization of horizontal gene transfer across gut microbiota members of farm animals based on homology search.</title>
        <authorList>
            <person name="Schwarzerova J."/>
            <person name="Nykrynova M."/>
            <person name="Jureckova K."/>
            <person name="Cejkova D."/>
            <person name="Rychlik I."/>
        </authorList>
    </citation>
    <scope>NUCLEOTIDE SEQUENCE</scope>
    <source>
        <strain evidence="1">ET39</strain>
    </source>
</reference>
<dbReference type="InterPro" id="IPR013785">
    <property type="entry name" value="Aldolase_TIM"/>
</dbReference>
<reference evidence="1" key="2">
    <citation type="submission" date="2023-06" db="EMBL/GenBank/DDBJ databases">
        <authorList>
            <person name="Zeman M."/>
            <person name="Kubasova T."/>
            <person name="Jahodarova E."/>
            <person name="Nykrynova M."/>
            <person name="Rychlik I."/>
        </authorList>
    </citation>
    <scope>NUCLEOTIDE SEQUENCE</scope>
    <source>
        <strain evidence="1">ET39</strain>
    </source>
</reference>
<dbReference type="NCBIfam" id="NF047796">
    <property type="entry name" value="DhDoxPGlucAldDagF"/>
    <property type="match status" value="1"/>
</dbReference>
<dbReference type="InterPro" id="IPR010763">
    <property type="entry name" value="DgaF"/>
</dbReference>
<accession>A0ABT7UCP8</accession>
<dbReference type="Gene3D" id="3.20.20.70">
    <property type="entry name" value="Aldolase class I"/>
    <property type="match status" value="1"/>
</dbReference>
<gene>
    <name evidence="1" type="ORF">QUV96_07040</name>
</gene>
<dbReference type="Pfam" id="PF07071">
    <property type="entry name" value="KDGP_aldolase"/>
    <property type="match status" value="1"/>
</dbReference>
<evidence type="ECO:0000313" key="1">
    <source>
        <dbReference type="EMBL" id="MDM8157388.1"/>
    </source>
</evidence>
<dbReference type="EMBL" id="JAUDCG010000027">
    <property type="protein sequence ID" value="MDM8157388.1"/>
    <property type="molecule type" value="Genomic_DNA"/>
</dbReference>
<evidence type="ECO:0000313" key="2">
    <source>
        <dbReference type="Proteomes" id="UP001529340"/>
    </source>
</evidence>